<organism evidence="9 10">
    <name type="scientific">Pseudonaja textilis</name>
    <name type="common">Eastern brown snake</name>
    <dbReference type="NCBI Taxonomy" id="8673"/>
    <lineage>
        <taxon>Eukaryota</taxon>
        <taxon>Metazoa</taxon>
        <taxon>Chordata</taxon>
        <taxon>Craniata</taxon>
        <taxon>Vertebrata</taxon>
        <taxon>Euteleostomi</taxon>
        <taxon>Lepidosauria</taxon>
        <taxon>Squamata</taxon>
        <taxon>Bifurcata</taxon>
        <taxon>Unidentata</taxon>
        <taxon>Episquamata</taxon>
        <taxon>Toxicofera</taxon>
        <taxon>Serpentes</taxon>
        <taxon>Colubroidea</taxon>
        <taxon>Elapidae</taxon>
        <taxon>Hydrophiinae</taxon>
        <taxon>Pseudonaja</taxon>
    </lineage>
</organism>
<evidence type="ECO:0000256" key="5">
    <source>
        <dbReference type="ARBA" id="ARBA00023242"/>
    </source>
</evidence>
<protein>
    <submittedName>
        <fullName evidence="9">Ubiquitin associated and SH3 domain containing A</fullName>
    </submittedName>
</protein>
<dbReference type="InterPro" id="IPR009060">
    <property type="entry name" value="UBA-like_sf"/>
</dbReference>
<dbReference type="PROSITE" id="PS50030">
    <property type="entry name" value="UBA"/>
    <property type="match status" value="1"/>
</dbReference>
<dbReference type="InterPro" id="IPR001452">
    <property type="entry name" value="SH3_domain"/>
</dbReference>
<dbReference type="GO" id="GO:0001817">
    <property type="term" value="P:regulation of cytokine production"/>
    <property type="evidence" value="ECO:0007669"/>
    <property type="project" value="Ensembl"/>
</dbReference>
<dbReference type="InterPro" id="IPR029033">
    <property type="entry name" value="His_PPase_superfam"/>
</dbReference>
<evidence type="ECO:0000256" key="4">
    <source>
        <dbReference type="ARBA" id="ARBA00022490"/>
    </source>
</evidence>
<dbReference type="CDD" id="cd14300">
    <property type="entry name" value="UBA_UBS3A_like"/>
    <property type="match status" value="1"/>
</dbReference>
<dbReference type="InterPro" id="IPR013078">
    <property type="entry name" value="His_Pase_superF_clade-1"/>
</dbReference>
<evidence type="ECO:0000256" key="2">
    <source>
        <dbReference type="ARBA" id="ARBA00004496"/>
    </source>
</evidence>
<dbReference type="GO" id="GO:0016607">
    <property type="term" value="C:nuclear speck"/>
    <property type="evidence" value="ECO:0007669"/>
    <property type="project" value="Ensembl"/>
</dbReference>
<reference evidence="9" key="1">
    <citation type="submission" date="2025-08" db="UniProtKB">
        <authorList>
            <consortium name="Ensembl"/>
        </authorList>
    </citation>
    <scope>IDENTIFICATION</scope>
</reference>
<dbReference type="Gene3D" id="2.30.30.40">
    <property type="entry name" value="SH3 Domains"/>
    <property type="match status" value="1"/>
</dbReference>
<dbReference type="AlphaFoldDB" id="A0A670YTY1"/>
<dbReference type="Pfam" id="PF22562">
    <property type="entry name" value="UBA_7"/>
    <property type="match status" value="1"/>
</dbReference>
<dbReference type="SUPFAM" id="SSF46934">
    <property type="entry name" value="UBA-like"/>
    <property type="match status" value="1"/>
</dbReference>
<dbReference type="SMART" id="SM00326">
    <property type="entry name" value="SH3"/>
    <property type="match status" value="1"/>
</dbReference>
<dbReference type="PROSITE" id="PS50002">
    <property type="entry name" value="SH3"/>
    <property type="match status" value="1"/>
</dbReference>
<keyword evidence="4" id="KW-0963">Cytoplasm</keyword>
<evidence type="ECO:0000259" key="7">
    <source>
        <dbReference type="PROSITE" id="PS50002"/>
    </source>
</evidence>
<evidence type="ECO:0000313" key="9">
    <source>
        <dbReference type="Ensembl" id="ENSPTXP00000015265.1"/>
    </source>
</evidence>
<dbReference type="Gene3D" id="3.40.50.1240">
    <property type="entry name" value="Phosphoglycerate mutase-like"/>
    <property type="match status" value="1"/>
</dbReference>
<reference evidence="9" key="2">
    <citation type="submission" date="2025-09" db="UniProtKB">
        <authorList>
            <consortium name="Ensembl"/>
        </authorList>
    </citation>
    <scope>IDENTIFICATION</scope>
</reference>
<evidence type="ECO:0000259" key="8">
    <source>
        <dbReference type="PROSITE" id="PS50030"/>
    </source>
</evidence>
<dbReference type="GO" id="GO:0050860">
    <property type="term" value="P:negative regulation of T cell receptor signaling pathway"/>
    <property type="evidence" value="ECO:0007669"/>
    <property type="project" value="Ensembl"/>
</dbReference>
<evidence type="ECO:0000313" key="10">
    <source>
        <dbReference type="Proteomes" id="UP000472273"/>
    </source>
</evidence>
<dbReference type="Pfam" id="PF14604">
    <property type="entry name" value="SH3_9"/>
    <property type="match status" value="1"/>
</dbReference>
<gene>
    <name evidence="9" type="primary">UBASH3A</name>
</gene>
<dbReference type="Proteomes" id="UP000472273">
    <property type="component" value="Unplaced"/>
</dbReference>
<evidence type="ECO:0000256" key="6">
    <source>
        <dbReference type="PROSITE-ProRule" id="PRU00192"/>
    </source>
</evidence>
<dbReference type="SUPFAM" id="SSF53254">
    <property type="entry name" value="Phosphoglycerate mutase-like"/>
    <property type="match status" value="1"/>
</dbReference>
<name>A0A670YTY1_PSETE</name>
<dbReference type="InterPro" id="IPR036028">
    <property type="entry name" value="SH3-like_dom_sf"/>
</dbReference>
<dbReference type="CDD" id="cd07067">
    <property type="entry name" value="HP_PGM_like"/>
    <property type="match status" value="1"/>
</dbReference>
<dbReference type="GO" id="GO:0005829">
    <property type="term" value="C:cytosol"/>
    <property type="evidence" value="ECO:0007669"/>
    <property type="project" value="Ensembl"/>
</dbReference>
<keyword evidence="5" id="KW-0539">Nucleus</keyword>
<dbReference type="Ensembl" id="ENSPTXT00000015735.1">
    <property type="protein sequence ID" value="ENSPTXP00000015265.1"/>
    <property type="gene ID" value="ENSPTXG00000010504.1"/>
</dbReference>
<dbReference type="InterPro" id="IPR015940">
    <property type="entry name" value="UBA"/>
</dbReference>
<accession>A0A670YTY1</accession>
<dbReference type="PANTHER" id="PTHR16469:SF7">
    <property type="entry name" value="UBIQUITIN-ASSOCIATED AND SH3 DOMAIN-CONTAINING PROTEIN A"/>
    <property type="match status" value="1"/>
</dbReference>
<dbReference type="FunFam" id="2.30.30.40:FF:000052">
    <property type="entry name" value="Ubiquitin-associated and SH3 domain-containing protein B"/>
    <property type="match status" value="1"/>
</dbReference>
<dbReference type="SUPFAM" id="SSF50044">
    <property type="entry name" value="SH3-domain"/>
    <property type="match status" value="1"/>
</dbReference>
<dbReference type="OMA" id="AFNWKHI"/>
<dbReference type="InterPro" id="IPR051710">
    <property type="entry name" value="Phosphatase_SH3-domain"/>
</dbReference>
<dbReference type="PANTHER" id="PTHR16469">
    <property type="entry name" value="UBIQUITIN-ASSOCIATED AND SH3 DOMAIN-CONTAINING BA-RELATED"/>
    <property type="match status" value="1"/>
</dbReference>
<keyword evidence="10" id="KW-1185">Reference proteome</keyword>
<dbReference type="GeneTree" id="ENSGT00940000160841"/>
<feature type="domain" description="SH3" evidence="7">
    <location>
        <begin position="259"/>
        <end position="324"/>
    </location>
</feature>
<dbReference type="FunFam" id="1.10.8.10:FF:000053">
    <property type="entry name" value="Ubiquitin-associated and SH3 domain-containing, A"/>
    <property type="match status" value="1"/>
</dbReference>
<sequence length="641" mass="72519">MAAAETQLYSKVLNKRKNRSTNSLLEPLLANGFSVHTALKALAATGQKTAEAAIQWLHSHRNDPSLEDPIPQEYALYLCPTGPLNDGLLEFWRESKCQCGKNKAHENFPHITLSDFFTCEDQKVDGLYEALEKAGSQFSRSFPVMISLSLHSSSTYIGFFLSDGPANVIKLFAAAFAAEATVLAGNNNPEVIMSTSREFGYVLFVDCCVKPSVKQLHLTLAHKFYPHHQKTLEQLAKSINPMQSCQWVAALYSRDMRFVHYQVLRALFQYKPQNIDELMLNSGDLIYVDRSQQHEICDGWTIGISHQTGCRGFLPENYTEKANESDTWVKHRLLTYDVTVSVSSSRSAEVSSKTFQSVQPRQAWSFSFLSAQTTNQRDMLVICHGERVDQVFGKSWIQQCFGPDGKYYRRDLNFPSSLPNQDGYIKRYKYDPPLSCCGTFQSRLTGEALLEKEVIVGCVYSSPALHCIQTAYHILEGLRIEQKAKIRIEPGLFEWTKWEASTTVPSFMSEEELNELGYSIDTTYKCHFPSSSLMPSESYEDYINRCSSSIKQITDTCSSEGTILIIGHCSSLDSLTRPLLGLPTRESSELAKFVQRVPSLAMCSYRETKEEKRWQMVNPPIEMLTHGANIAFNWKHIILDN</sequence>
<dbReference type="Pfam" id="PF00300">
    <property type="entry name" value="His_Phos_1"/>
    <property type="match status" value="1"/>
</dbReference>
<evidence type="ECO:0000256" key="1">
    <source>
        <dbReference type="ARBA" id="ARBA00004123"/>
    </source>
</evidence>
<comment type="subcellular location">
    <subcellularLocation>
        <location evidence="2">Cytoplasm</location>
    </subcellularLocation>
    <subcellularLocation>
        <location evidence="1">Nucleus</location>
    </subcellularLocation>
</comment>
<feature type="domain" description="UBA" evidence="8">
    <location>
        <begin position="18"/>
        <end position="60"/>
    </location>
</feature>
<keyword evidence="3 6" id="KW-0728">SH3 domain</keyword>
<proteinExistence type="predicted"/>
<dbReference type="Gene3D" id="1.10.8.10">
    <property type="entry name" value="DNA helicase RuvA subunit, C-terminal domain"/>
    <property type="match status" value="1"/>
</dbReference>
<evidence type="ECO:0000256" key="3">
    <source>
        <dbReference type="ARBA" id="ARBA00022443"/>
    </source>
</evidence>